<evidence type="ECO:0000256" key="6">
    <source>
        <dbReference type="RuleBase" id="RU003983"/>
    </source>
</evidence>
<dbReference type="Proteomes" id="UP000215188">
    <property type="component" value="Unassembled WGS sequence"/>
</dbReference>
<reference evidence="9 10" key="1">
    <citation type="submission" date="2017-06" db="EMBL/GenBank/DDBJ databases">
        <title>Reclassification of a Polynucleobacter cosmopolitanus strain isolated from tropical Lake Victoria as Polynucleobacter victoriensis comb. nov.</title>
        <authorList>
            <person name="Hahn M.W."/>
        </authorList>
    </citation>
    <scope>NUCLEOTIDE SEQUENCE [LARGE SCALE GENOMIC DNA]</scope>
    <source>
        <strain evidence="9 10">MWH-MoIso2</strain>
    </source>
</reference>
<dbReference type="OrthoDB" id="9810445at2"/>
<keyword evidence="2" id="KW-0479">Metal-binding</keyword>
<feature type="chain" id="PRO_5013257457" evidence="7">
    <location>
        <begin position="32"/>
        <end position="289"/>
    </location>
</feature>
<dbReference type="AlphaFoldDB" id="A0A229FVH8"/>
<evidence type="ECO:0000256" key="3">
    <source>
        <dbReference type="ARBA" id="ARBA00022801"/>
    </source>
</evidence>
<evidence type="ECO:0000256" key="4">
    <source>
        <dbReference type="ARBA" id="ARBA00022833"/>
    </source>
</evidence>
<accession>A0A229FVH8</accession>
<dbReference type="GO" id="GO:0004222">
    <property type="term" value="F:metalloendopeptidase activity"/>
    <property type="evidence" value="ECO:0007669"/>
    <property type="project" value="InterPro"/>
</dbReference>
<dbReference type="InterPro" id="IPR051156">
    <property type="entry name" value="Mito/Outer_Membr_Metalloprot"/>
</dbReference>
<keyword evidence="5 6" id="KW-0482">Metalloprotease</keyword>
<dbReference type="PANTHER" id="PTHR22726">
    <property type="entry name" value="METALLOENDOPEPTIDASE OMA1"/>
    <property type="match status" value="1"/>
</dbReference>
<comment type="cofactor">
    <cofactor evidence="6">
        <name>Zn(2+)</name>
        <dbReference type="ChEBI" id="CHEBI:29105"/>
    </cofactor>
    <text evidence="6">Binds 1 zinc ion per subunit.</text>
</comment>
<keyword evidence="3 6" id="KW-0378">Hydrolase</keyword>
<evidence type="ECO:0000313" key="9">
    <source>
        <dbReference type="EMBL" id="OXL15862.1"/>
    </source>
</evidence>
<dbReference type="EMBL" id="NJGG01000001">
    <property type="protein sequence ID" value="OXL15862.1"/>
    <property type="molecule type" value="Genomic_DNA"/>
</dbReference>
<dbReference type="Gene3D" id="3.30.2010.10">
    <property type="entry name" value="Metalloproteases ('zincins'), catalytic domain"/>
    <property type="match status" value="1"/>
</dbReference>
<dbReference type="CDD" id="cd07331">
    <property type="entry name" value="M48C_Oma1_like"/>
    <property type="match status" value="1"/>
</dbReference>
<comment type="caution">
    <text evidence="9">The sequence shown here is derived from an EMBL/GenBank/DDBJ whole genome shotgun (WGS) entry which is preliminary data.</text>
</comment>
<gene>
    <name evidence="9" type="ORF">AOC33_01825</name>
</gene>
<organism evidence="9 10">
    <name type="scientific">Polynucleobacter cosmopolitanus</name>
    <dbReference type="NCBI Taxonomy" id="351345"/>
    <lineage>
        <taxon>Bacteria</taxon>
        <taxon>Pseudomonadati</taxon>
        <taxon>Pseudomonadota</taxon>
        <taxon>Betaproteobacteria</taxon>
        <taxon>Burkholderiales</taxon>
        <taxon>Burkholderiaceae</taxon>
        <taxon>Polynucleobacter</taxon>
    </lineage>
</organism>
<keyword evidence="10" id="KW-1185">Reference proteome</keyword>
<dbReference type="GO" id="GO:0046872">
    <property type="term" value="F:metal ion binding"/>
    <property type="evidence" value="ECO:0007669"/>
    <property type="project" value="UniProtKB-KW"/>
</dbReference>
<sequence>MTFLISSNFKRYFLFSLIALLGACSSSSRQVGPTDGVKVGNGSSLKDMVPASQLEASATKQYNTMKQKASEKNTLAPDNHPQLIRLRAIAKNILPHAYAWNPDSQAWKWEVNLFISDQVNAFCMPGGKIAFYTGIIEKLKLNDDEVATVMGHEIAHALREHSRDRIAKAQLSNLGASVLSSALGLGNVGGQALGQGLQILGLSFSRADERDADLVGMDIAARAGYDPRAGISLWQKMGQLSKEKQPEWLSTHPSGDSRIYEIQKNINEALFLYARAKNTTVDKLPNYKP</sequence>
<dbReference type="GO" id="GO:0051603">
    <property type="term" value="P:proteolysis involved in protein catabolic process"/>
    <property type="evidence" value="ECO:0007669"/>
    <property type="project" value="TreeGrafter"/>
</dbReference>
<keyword evidence="1 6" id="KW-0645">Protease</keyword>
<evidence type="ECO:0000256" key="7">
    <source>
        <dbReference type="SAM" id="SignalP"/>
    </source>
</evidence>
<feature type="domain" description="Peptidase M48" evidence="8">
    <location>
        <begin position="105"/>
        <end position="264"/>
    </location>
</feature>
<keyword evidence="7" id="KW-0732">Signal</keyword>
<evidence type="ECO:0000256" key="5">
    <source>
        <dbReference type="ARBA" id="ARBA00023049"/>
    </source>
</evidence>
<dbReference type="GO" id="GO:0016020">
    <property type="term" value="C:membrane"/>
    <property type="evidence" value="ECO:0007669"/>
    <property type="project" value="TreeGrafter"/>
</dbReference>
<evidence type="ECO:0000256" key="1">
    <source>
        <dbReference type="ARBA" id="ARBA00022670"/>
    </source>
</evidence>
<evidence type="ECO:0000256" key="2">
    <source>
        <dbReference type="ARBA" id="ARBA00022723"/>
    </source>
</evidence>
<evidence type="ECO:0000259" key="8">
    <source>
        <dbReference type="Pfam" id="PF01435"/>
    </source>
</evidence>
<comment type="similarity">
    <text evidence="6">Belongs to the peptidase M48 family.</text>
</comment>
<protein>
    <submittedName>
        <fullName evidence="9">Peptidase M48</fullName>
    </submittedName>
</protein>
<evidence type="ECO:0000313" key="10">
    <source>
        <dbReference type="Proteomes" id="UP000215188"/>
    </source>
</evidence>
<proteinExistence type="inferred from homology"/>
<dbReference type="Pfam" id="PF01435">
    <property type="entry name" value="Peptidase_M48"/>
    <property type="match status" value="1"/>
</dbReference>
<dbReference type="PANTHER" id="PTHR22726:SF1">
    <property type="entry name" value="METALLOENDOPEPTIDASE OMA1, MITOCHONDRIAL"/>
    <property type="match status" value="1"/>
</dbReference>
<feature type="signal peptide" evidence="7">
    <location>
        <begin position="1"/>
        <end position="31"/>
    </location>
</feature>
<dbReference type="InterPro" id="IPR001915">
    <property type="entry name" value="Peptidase_M48"/>
</dbReference>
<name>A0A229FVH8_9BURK</name>
<keyword evidence="4 6" id="KW-0862">Zinc</keyword>